<evidence type="ECO:0000313" key="10">
    <source>
        <dbReference type="Proteomes" id="UP000794436"/>
    </source>
</evidence>
<dbReference type="OrthoDB" id="153467at2759"/>
<dbReference type="Gene3D" id="1.20.1250.20">
    <property type="entry name" value="MFS general substrate transporter like domains"/>
    <property type="match status" value="1"/>
</dbReference>
<evidence type="ECO:0000256" key="4">
    <source>
        <dbReference type="ARBA" id="ARBA00022692"/>
    </source>
</evidence>
<dbReference type="AlphaFoldDB" id="A0A8K1FGA7"/>
<dbReference type="SUPFAM" id="SSF103473">
    <property type="entry name" value="MFS general substrate transporter"/>
    <property type="match status" value="1"/>
</dbReference>
<comment type="caution">
    <text evidence="9">The sequence shown here is derived from an EMBL/GenBank/DDBJ whole genome shotgun (WGS) entry which is preliminary data.</text>
</comment>
<feature type="transmembrane region" description="Helical" evidence="8">
    <location>
        <begin position="270"/>
        <end position="289"/>
    </location>
</feature>
<feature type="transmembrane region" description="Helical" evidence="8">
    <location>
        <begin position="134"/>
        <end position="154"/>
    </location>
</feature>
<evidence type="ECO:0000256" key="7">
    <source>
        <dbReference type="SAM" id="MobiDB-lite"/>
    </source>
</evidence>
<feature type="transmembrane region" description="Helical" evidence="8">
    <location>
        <begin position="68"/>
        <end position="93"/>
    </location>
</feature>
<gene>
    <name evidence="9" type="ORF">Poli38472_010061</name>
</gene>
<feature type="transmembrane region" description="Helical" evidence="8">
    <location>
        <begin position="534"/>
        <end position="557"/>
    </location>
</feature>
<dbReference type="InterPro" id="IPR039309">
    <property type="entry name" value="BT1"/>
</dbReference>
<feature type="transmembrane region" description="Helical" evidence="8">
    <location>
        <begin position="492"/>
        <end position="513"/>
    </location>
</feature>
<feature type="transmembrane region" description="Helical" evidence="8">
    <location>
        <begin position="317"/>
        <end position="338"/>
    </location>
</feature>
<feature type="transmembrane region" description="Helical" evidence="8">
    <location>
        <begin position="350"/>
        <end position="372"/>
    </location>
</feature>
<evidence type="ECO:0000256" key="5">
    <source>
        <dbReference type="ARBA" id="ARBA00022989"/>
    </source>
</evidence>
<evidence type="ECO:0000256" key="1">
    <source>
        <dbReference type="ARBA" id="ARBA00004141"/>
    </source>
</evidence>
<name>A0A8K1FGA7_PYTOL</name>
<sequence length="571" mass="62743">MSTVERLSHLSGSKWLGSPHTPDNCDFNQLTKSPDVPRSNTQDVEEGGGALRAGGAPRLLSKESCGLLAQYAAVGLVYGTLPSTITPFLTYYLNMEGTATTSARALLAIPWSLKVFIGMLSDNVPLFGYRRRPYMVLGWSLAATCLFIMAAMPLSPPYFQDPADRRVKPQDYDRLGITSRLNPHAADSGGMYIVLMMLASLGYLIADVAADAVVVEYAQREPEAIRGRTQTAIYTTRTFFGIFAQLLLAFGLSSAPYGGDFDFGMSFSSIMLVLAIVCVVVIPVTWLFITENVCVRSQMPAFSTYIALLWDAIQSRAFYQVIAYSFVSGVFASVSYVAHDPITSYWVRATSFNLSLSNILGSVVTVITLIWTGRVGLHWNWRTMMVLTMLSVIALDAVTTMLVTWDVVRNQWFWLGVPIVEQVPASISFIISTFIVVELAGEGTEGACYGLLTTVMNLSSPFALTITKNLNAPFQVNNRDILTDSTAVRRDVTITILLSYVAKLFSLVFLVWLPRQKAETQALKEHGGRSKRMGILTVSYCGFALVWSILTNLFAIFESTKCLKITGGCHA</sequence>
<proteinExistence type="inferred from homology"/>
<keyword evidence="6 8" id="KW-0472">Membrane</keyword>
<evidence type="ECO:0000256" key="6">
    <source>
        <dbReference type="ARBA" id="ARBA00023136"/>
    </source>
</evidence>
<dbReference type="EMBL" id="SPLM01000111">
    <property type="protein sequence ID" value="TMW58502.1"/>
    <property type="molecule type" value="Genomic_DNA"/>
</dbReference>
<accession>A0A8K1FGA7</accession>
<keyword evidence="5 8" id="KW-1133">Transmembrane helix</keyword>
<feature type="transmembrane region" description="Helical" evidence="8">
    <location>
        <begin position="105"/>
        <end position="122"/>
    </location>
</feature>
<reference evidence="9" key="1">
    <citation type="submission" date="2019-03" db="EMBL/GenBank/DDBJ databases">
        <title>Long read genome sequence of the mycoparasitic Pythium oligandrum ATCC 38472 isolated from sugarbeet rhizosphere.</title>
        <authorList>
            <person name="Gaulin E."/>
        </authorList>
    </citation>
    <scope>NUCLEOTIDE SEQUENCE</scope>
    <source>
        <strain evidence="9">ATCC 38472_TT</strain>
    </source>
</reference>
<protein>
    <submittedName>
        <fullName evidence="9">Uncharacterized protein</fullName>
    </submittedName>
</protein>
<evidence type="ECO:0000256" key="2">
    <source>
        <dbReference type="ARBA" id="ARBA00007015"/>
    </source>
</evidence>
<feature type="compositionally biased region" description="Polar residues" evidence="7">
    <location>
        <begin position="26"/>
        <end position="42"/>
    </location>
</feature>
<feature type="region of interest" description="Disordered" evidence="7">
    <location>
        <begin position="20"/>
        <end position="50"/>
    </location>
</feature>
<feature type="transmembrane region" description="Helical" evidence="8">
    <location>
        <begin position="239"/>
        <end position="258"/>
    </location>
</feature>
<evidence type="ECO:0000313" key="9">
    <source>
        <dbReference type="EMBL" id="TMW58502.1"/>
    </source>
</evidence>
<comment type="subcellular location">
    <subcellularLocation>
        <location evidence="1">Membrane</location>
        <topology evidence="1">Multi-pass membrane protein</topology>
    </subcellularLocation>
</comment>
<dbReference type="GO" id="GO:0016020">
    <property type="term" value="C:membrane"/>
    <property type="evidence" value="ECO:0007669"/>
    <property type="project" value="UniProtKB-SubCell"/>
</dbReference>
<keyword evidence="4 8" id="KW-0812">Transmembrane</keyword>
<keyword evidence="10" id="KW-1185">Reference proteome</keyword>
<dbReference type="PANTHER" id="PTHR31585:SF5">
    <property type="entry name" value="RNA-BINDING S4 DOMAIN-CONTAINING PROTEIN"/>
    <property type="match status" value="1"/>
</dbReference>
<dbReference type="InterPro" id="IPR036259">
    <property type="entry name" value="MFS_trans_sf"/>
</dbReference>
<feature type="transmembrane region" description="Helical" evidence="8">
    <location>
        <begin position="411"/>
        <end position="437"/>
    </location>
</feature>
<comment type="similarity">
    <text evidence="2">Belongs to the major facilitator superfamily. Folate-biopterin transporter (TC 2.A.71) family.</text>
</comment>
<keyword evidence="3" id="KW-0813">Transport</keyword>
<feature type="transmembrane region" description="Helical" evidence="8">
    <location>
        <begin position="449"/>
        <end position="467"/>
    </location>
</feature>
<dbReference type="Proteomes" id="UP000794436">
    <property type="component" value="Unassembled WGS sequence"/>
</dbReference>
<evidence type="ECO:0000256" key="3">
    <source>
        <dbReference type="ARBA" id="ARBA00022448"/>
    </source>
</evidence>
<feature type="transmembrane region" description="Helical" evidence="8">
    <location>
        <begin position="384"/>
        <end position="405"/>
    </location>
</feature>
<organism evidence="9 10">
    <name type="scientific">Pythium oligandrum</name>
    <name type="common">Mycoparasitic fungus</name>
    <dbReference type="NCBI Taxonomy" id="41045"/>
    <lineage>
        <taxon>Eukaryota</taxon>
        <taxon>Sar</taxon>
        <taxon>Stramenopiles</taxon>
        <taxon>Oomycota</taxon>
        <taxon>Peronosporomycetes</taxon>
        <taxon>Pythiales</taxon>
        <taxon>Pythiaceae</taxon>
        <taxon>Pythium</taxon>
    </lineage>
</organism>
<feature type="transmembrane region" description="Helical" evidence="8">
    <location>
        <begin position="191"/>
        <end position="218"/>
    </location>
</feature>
<dbReference type="Pfam" id="PF03092">
    <property type="entry name" value="BT1"/>
    <property type="match status" value="2"/>
</dbReference>
<dbReference type="PANTHER" id="PTHR31585">
    <property type="entry name" value="FOLATE-BIOPTERIN TRANSPORTER 1, CHLOROPLASTIC"/>
    <property type="match status" value="1"/>
</dbReference>
<evidence type="ECO:0000256" key="8">
    <source>
        <dbReference type="SAM" id="Phobius"/>
    </source>
</evidence>